<feature type="transmembrane region" description="Helical" evidence="1">
    <location>
        <begin position="20"/>
        <end position="41"/>
    </location>
</feature>
<keyword evidence="1" id="KW-0472">Membrane</keyword>
<protein>
    <submittedName>
        <fullName evidence="2">Uncharacterized protein</fullName>
    </submittedName>
</protein>
<comment type="caution">
    <text evidence="2">The sequence shown here is derived from an EMBL/GenBank/DDBJ whole genome shotgun (WGS) entry which is preliminary data.</text>
</comment>
<name>A0A812TTH8_9DINO</name>
<dbReference type="EMBL" id="CAJNDS010002633">
    <property type="protein sequence ID" value="CAE7550687.1"/>
    <property type="molecule type" value="Genomic_DNA"/>
</dbReference>
<gene>
    <name evidence="2" type="ORF">SNAT2548_LOCUS30921</name>
</gene>
<evidence type="ECO:0000256" key="1">
    <source>
        <dbReference type="SAM" id="Phobius"/>
    </source>
</evidence>
<keyword evidence="3" id="KW-1185">Reference proteome</keyword>
<dbReference type="Proteomes" id="UP000604046">
    <property type="component" value="Unassembled WGS sequence"/>
</dbReference>
<keyword evidence="1" id="KW-0812">Transmembrane</keyword>
<proteinExistence type="predicted"/>
<accession>A0A812TTH8</accession>
<feature type="transmembrane region" description="Helical" evidence="1">
    <location>
        <begin position="53"/>
        <end position="75"/>
    </location>
</feature>
<keyword evidence="1" id="KW-1133">Transmembrane helix</keyword>
<sequence>MFSWRGFLFGPPYADSFESATRFGSIFINALGVVLVLVILLEEVGLTSEAVRWSAEGIWFACAIIFAAVLAYGHWCRVPPRPDGSNPNRGHSGYGDTFDNGTNLADEVSCNKVSVSVAYAQST</sequence>
<evidence type="ECO:0000313" key="3">
    <source>
        <dbReference type="Proteomes" id="UP000604046"/>
    </source>
</evidence>
<reference evidence="2" key="1">
    <citation type="submission" date="2021-02" db="EMBL/GenBank/DDBJ databases">
        <authorList>
            <person name="Dougan E. K."/>
            <person name="Rhodes N."/>
            <person name="Thang M."/>
            <person name="Chan C."/>
        </authorList>
    </citation>
    <scope>NUCLEOTIDE SEQUENCE</scope>
</reference>
<organism evidence="2 3">
    <name type="scientific">Symbiodinium natans</name>
    <dbReference type="NCBI Taxonomy" id="878477"/>
    <lineage>
        <taxon>Eukaryota</taxon>
        <taxon>Sar</taxon>
        <taxon>Alveolata</taxon>
        <taxon>Dinophyceae</taxon>
        <taxon>Suessiales</taxon>
        <taxon>Symbiodiniaceae</taxon>
        <taxon>Symbiodinium</taxon>
    </lineage>
</organism>
<evidence type="ECO:0000313" key="2">
    <source>
        <dbReference type="EMBL" id="CAE7550687.1"/>
    </source>
</evidence>
<dbReference type="AlphaFoldDB" id="A0A812TTH8"/>